<feature type="domain" description="Multidrug resistance protein MdtA-like beta-barrel" evidence="6">
    <location>
        <begin position="228"/>
        <end position="309"/>
    </location>
</feature>
<organism evidence="8 9">
    <name type="scientific">Thiosulfativibrio zosterae</name>
    <dbReference type="NCBI Taxonomy" id="2675053"/>
    <lineage>
        <taxon>Bacteria</taxon>
        <taxon>Pseudomonadati</taxon>
        <taxon>Pseudomonadota</taxon>
        <taxon>Gammaproteobacteria</taxon>
        <taxon>Thiotrichales</taxon>
        <taxon>Piscirickettsiaceae</taxon>
        <taxon>Thiosulfativibrio</taxon>
    </lineage>
</organism>
<proteinExistence type="inferred from homology"/>
<accession>A0A6F8PPG5</accession>
<evidence type="ECO:0000259" key="5">
    <source>
        <dbReference type="Pfam" id="PF25917"/>
    </source>
</evidence>
<dbReference type="NCBIfam" id="TIGR01730">
    <property type="entry name" value="RND_mfp"/>
    <property type="match status" value="1"/>
</dbReference>
<comment type="similarity">
    <text evidence="2">Belongs to the membrane fusion protein (MFP) (TC 8.A.1) family.</text>
</comment>
<keyword evidence="9" id="KW-1185">Reference proteome</keyword>
<dbReference type="Gene3D" id="2.40.30.170">
    <property type="match status" value="1"/>
</dbReference>
<dbReference type="Gene3D" id="1.10.287.470">
    <property type="entry name" value="Helix hairpin bin"/>
    <property type="match status" value="1"/>
</dbReference>
<feature type="chain" id="PRO_5026042917" evidence="3">
    <location>
        <begin position="35"/>
        <end position="402"/>
    </location>
</feature>
<dbReference type="InterPro" id="IPR058625">
    <property type="entry name" value="MdtA-like_BSH"/>
</dbReference>
<dbReference type="GO" id="GO:0030313">
    <property type="term" value="C:cell envelope"/>
    <property type="evidence" value="ECO:0007669"/>
    <property type="project" value="UniProtKB-SubCell"/>
</dbReference>
<evidence type="ECO:0000256" key="1">
    <source>
        <dbReference type="ARBA" id="ARBA00004519"/>
    </source>
</evidence>
<comment type="subcellular location">
    <subcellularLocation>
        <location evidence="1">Cell inner membrane</location>
        <topology evidence="1">Lipid-anchor</topology>
    </subcellularLocation>
</comment>
<dbReference type="GO" id="GO:0005886">
    <property type="term" value="C:plasma membrane"/>
    <property type="evidence" value="ECO:0007669"/>
    <property type="project" value="TreeGrafter"/>
</dbReference>
<dbReference type="Pfam" id="PF25944">
    <property type="entry name" value="Beta-barrel_RND"/>
    <property type="match status" value="1"/>
</dbReference>
<dbReference type="PANTHER" id="PTHR30158">
    <property type="entry name" value="ACRA/E-RELATED COMPONENT OF DRUG EFFLUX TRANSPORTER"/>
    <property type="match status" value="1"/>
</dbReference>
<reference evidence="9" key="1">
    <citation type="submission" date="2019-11" db="EMBL/GenBank/DDBJ databases">
        <title>Isolation and characterization of two novel species in the genus Thiomicrorhabdus.</title>
        <authorList>
            <person name="Mochizuki J."/>
            <person name="Kojima H."/>
            <person name="Fukui M."/>
        </authorList>
    </citation>
    <scope>NUCLEOTIDE SEQUENCE [LARGE SCALE GENOMIC DNA]</scope>
    <source>
        <strain evidence="9">AkT22</strain>
    </source>
</reference>
<evidence type="ECO:0000259" key="6">
    <source>
        <dbReference type="Pfam" id="PF25944"/>
    </source>
</evidence>
<evidence type="ECO:0000256" key="3">
    <source>
        <dbReference type="SAM" id="SignalP"/>
    </source>
</evidence>
<feature type="domain" description="Multidrug resistance protein MdtA-like barrel-sandwich hybrid" evidence="5">
    <location>
        <begin position="82"/>
        <end position="223"/>
    </location>
</feature>
<feature type="domain" description="Multidrug resistance protein MdtA-like C-terminal permuted SH3" evidence="7">
    <location>
        <begin position="314"/>
        <end position="376"/>
    </location>
</feature>
<dbReference type="Pfam" id="PF25967">
    <property type="entry name" value="RND-MFP_C"/>
    <property type="match status" value="1"/>
</dbReference>
<evidence type="ECO:0000313" key="9">
    <source>
        <dbReference type="Proteomes" id="UP000501466"/>
    </source>
</evidence>
<dbReference type="Gene3D" id="2.40.50.100">
    <property type="match status" value="1"/>
</dbReference>
<dbReference type="GO" id="GO:0046677">
    <property type="term" value="P:response to antibiotic"/>
    <property type="evidence" value="ECO:0007669"/>
    <property type="project" value="TreeGrafter"/>
</dbReference>
<dbReference type="InterPro" id="IPR006143">
    <property type="entry name" value="RND_pump_MFP"/>
</dbReference>
<dbReference type="Pfam" id="PF25876">
    <property type="entry name" value="HH_MFP_RND"/>
    <property type="match status" value="1"/>
</dbReference>
<evidence type="ECO:0000313" key="8">
    <source>
        <dbReference type="EMBL" id="BBP44011.1"/>
    </source>
</evidence>
<dbReference type="RefSeq" id="WP_173291767.1">
    <property type="nucleotide sequence ID" value="NZ_AP021888.1"/>
</dbReference>
<evidence type="ECO:0000256" key="2">
    <source>
        <dbReference type="ARBA" id="ARBA00009477"/>
    </source>
</evidence>
<gene>
    <name evidence="8" type="ORF">THMIRHAT_17570</name>
</gene>
<dbReference type="Gene3D" id="2.40.420.20">
    <property type="match status" value="1"/>
</dbReference>
<evidence type="ECO:0000259" key="4">
    <source>
        <dbReference type="Pfam" id="PF25876"/>
    </source>
</evidence>
<sequence>MFYAPNSLLKNKIKVLALLTFAAFLATGQGVALAADASQKEAAAKPAMPQKPAPKVSAIQVAPQNIPELAEAMGRVVAKDLAEIRPQVTGIVLSKNFVEGARVEKDQVLYQIDDESYRAAYESALASVSAAKSTLENAKLTVKRNQRIVKINAISEQDVDNSIAAQNTAEAQVLVAQAALKNAEINLERTQIRSPISGVIGRSFVMPGALVTANQAGALALVQDLNQVYVDFSVPSSVALKLQSTFQTTQQWAPVNLKSKTSDAKVAGQIILIEQAVNAAKDTVVVRVAFDNASAQLLPGLFVRGEFQLGEREQVILLPPQALSRDNVGQAKVMLVGADDKAMPQPVTEAGLFEGQWVITQGLKEGDLVITKGLQTLRPGTVVQVEIESAAAVAKPKNEVGA</sequence>
<dbReference type="InterPro" id="IPR058626">
    <property type="entry name" value="MdtA-like_b-barrel"/>
</dbReference>
<dbReference type="AlphaFoldDB" id="A0A6F8PPG5"/>
<dbReference type="Proteomes" id="UP000501466">
    <property type="component" value="Chromosome"/>
</dbReference>
<feature type="signal peptide" evidence="3">
    <location>
        <begin position="1"/>
        <end position="34"/>
    </location>
</feature>
<dbReference type="Pfam" id="PF25917">
    <property type="entry name" value="BSH_RND"/>
    <property type="match status" value="1"/>
</dbReference>
<dbReference type="EMBL" id="AP021888">
    <property type="protein sequence ID" value="BBP44011.1"/>
    <property type="molecule type" value="Genomic_DNA"/>
</dbReference>
<dbReference type="SUPFAM" id="SSF111369">
    <property type="entry name" value="HlyD-like secretion proteins"/>
    <property type="match status" value="1"/>
</dbReference>
<name>A0A6F8PPG5_9GAMM</name>
<protein>
    <submittedName>
        <fullName evidence="8">Secretion protein HlyD</fullName>
    </submittedName>
</protein>
<dbReference type="KEGG" id="tzo:THMIRHAT_17570"/>
<dbReference type="PANTHER" id="PTHR30158:SF3">
    <property type="entry name" value="MULTIDRUG EFFLUX PUMP SUBUNIT ACRA-RELATED"/>
    <property type="match status" value="1"/>
</dbReference>
<dbReference type="GO" id="GO:0022857">
    <property type="term" value="F:transmembrane transporter activity"/>
    <property type="evidence" value="ECO:0007669"/>
    <property type="project" value="InterPro"/>
</dbReference>
<feature type="domain" description="Multidrug resistance protein MdtA-like alpha-helical hairpin" evidence="4">
    <location>
        <begin position="121"/>
        <end position="189"/>
    </location>
</feature>
<keyword evidence="3" id="KW-0732">Signal</keyword>
<dbReference type="InterPro" id="IPR058627">
    <property type="entry name" value="MdtA-like_C"/>
</dbReference>
<evidence type="ECO:0000259" key="7">
    <source>
        <dbReference type="Pfam" id="PF25967"/>
    </source>
</evidence>
<dbReference type="InterPro" id="IPR058624">
    <property type="entry name" value="MdtA-like_HH"/>
</dbReference>